<dbReference type="Proteomes" id="UP000789396">
    <property type="component" value="Unassembled WGS sequence"/>
</dbReference>
<name>A0A9N9KDI6_9GLOM</name>
<dbReference type="AlphaFoldDB" id="A0A9N9KDI6"/>
<evidence type="ECO:0000313" key="1">
    <source>
        <dbReference type="EMBL" id="CAG8822779.1"/>
    </source>
</evidence>
<comment type="caution">
    <text evidence="1">The sequence shown here is derived from an EMBL/GenBank/DDBJ whole genome shotgun (WGS) entry which is preliminary data.</text>
</comment>
<gene>
    <name evidence="1" type="ORF">RFULGI_LOCUS19789</name>
</gene>
<dbReference type="EMBL" id="CAJVPZ010102721">
    <property type="protein sequence ID" value="CAG8822779.1"/>
    <property type="molecule type" value="Genomic_DNA"/>
</dbReference>
<feature type="non-terminal residue" evidence="1">
    <location>
        <position position="1"/>
    </location>
</feature>
<organism evidence="1 2">
    <name type="scientific">Racocetra fulgida</name>
    <dbReference type="NCBI Taxonomy" id="60492"/>
    <lineage>
        <taxon>Eukaryota</taxon>
        <taxon>Fungi</taxon>
        <taxon>Fungi incertae sedis</taxon>
        <taxon>Mucoromycota</taxon>
        <taxon>Glomeromycotina</taxon>
        <taxon>Glomeromycetes</taxon>
        <taxon>Diversisporales</taxon>
        <taxon>Gigasporaceae</taxon>
        <taxon>Racocetra</taxon>
    </lineage>
</organism>
<feature type="non-terminal residue" evidence="1">
    <location>
        <position position="47"/>
    </location>
</feature>
<protein>
    <submittedName>
        <fullName evidence="1">3953_t:CDS:1</fullName>
    </submittedName>
</protein>
<sequence>TDPGSMGIWEDNHPLFDHPTDYSVKGCNSDLKCNADLVKPVTVSKCG</sequence>
<reference evidence="1" key="1">
    <citation type="submission" date="2021-06" db="EMBL/GenBank/DDBJ databases">
        <authorList>
            <person name="Kallberg Y."/>
            <person name="Tangrot J."/>
            <person name="Rosling A."/>
        </authorList>
    </citation>
    <scope>NUCLEOTIDE SEQUENCE</scope>
    <source>
        <strain evidence="1">IN212</strain>
    </source>
</reference>
<evidence type="ECO:0000313" key="2">
    <source>
        <dbReference type="Proteomes" id="UP000789396"/>
    </source>
</evidence>
<keyword evidence="2" id="KW-1185">Reference proteome</keyword>
<accession>A0A9N9KDI6</accession>
<proteinExistence type="predicted"/>